<keyword evidence="3" id="KW-0808">Transferase</keyword>
<dbReference type="GO" id="GO:0005739">
    <property type="term" value="C:mitochondrion"/>
    <property type="evidence" value="ECO:0007669"/>
    <property type="project" value="TreeGrafter"/>
</dbReference>
<dbReference type="PANTHER" id="PTHR11138:SF5">
    <property type="entry name" value="METHIONYL-TRNA FORMYLTRANSFERASE, MITOCHONDRIAL"/>
    <property type="match status" value="1"/>
</dbReference>
<comment type="similarity">
    <text evidence="1">Belongs to the Fmt family.</text>
</comment>
<dbReference type="PANTHER" id="PTHR11138">
    <property type="entry name" value="METHIONYL-TRNA FORMYLTRANSFERASE"/>
    <property type="match status" value="1"/>
</dbReference>
<evidence type="ECO:0000313" key="9">
    <source>
        <dbReference type="Proteomes" id="UP000027222"/>
    </source>
</evidence>
<proteinExistence type="inferred from homology"/>
<dbReference type="SUPFAM" id="SSF50486">
    <property type="entry name" value="FMT C-terminal domain-like"/>
    <property type="match status" value="1"/>
</dbReference>
<evidence type="ECO:0000256" key="5">
    <source>
        <dbReference type="SAM" id="MobiDB-lite"/>
    </source>
</evidence>
<evidence type="ECO:0000256" key="3">
    <source>
        <dbReference type="ARBA" id="ARBA00022679"/>
    </source>
</evidence>
<dbReference type="SUPFAM" id="SSF53328">
    <property type="entry name" value="Formyltransferase"/>
    <property type="match status" value="1"/>
</dbReference>
<dbReference type="InterPro" id="IPR036477">
    <property type="entry name" value="Formyl_transf_N_sf"/>
</dbReference>
<dbReference type="AlphaFoldDB" id="A0A067TAK8"/>
<accession>A0A067TAK8</accession>
<organism evidence="8 9">
    <name type="scientific">Galerina marginata (strain CBS 339.88)</name>
    <dbReference type="NCBI Taxonomy" id="685588"/>
    <lineage>
        <taxon>Eukaryota</taxon>
        <taxon>Fungi</taxon>
        <taxon>Dikarya</taxon>
        <taxon>Basidiomycota</taxon>
        <taxon>Agaricomycotina</taxon>
        <taxon>Agaricomycetes</taxon>
        <taxon>Agaricomycetidae</taxon>
        <taxon>Agaricales</taxon>
        <taxon>Agaricineae</taxon>
        <taxon>Strophariaceae</taxon>
        <taxon>Galerina</taxon>
    </lineage>
</organism>
<dbReference type="GO" id="GO:0004479">
    <property type="term" value="F:methionyl-tRNA formyltransferase activity"/>
    <property type="evidence" value="ECO:0007669"/>
    <property type="project" value="UniProtKB-EC"/>
</dbReference>
<dbReference type="InterPro" id="IPR005793">
    <property type="entry name" value="Formyl_trans_C"/>
</dbReference>
<reference evidence="9" key="1">
    <citation type="journal article" date="2014" name="Proc. Natl. Acad. Sci. U.S.A.">
        <title>Extensive sampling of basidiomycete genomes demonstrates inadequacy of the white-rot/brown-rot paradigm for wood decay fungi.</title>
        <authorList>
            <person name="Riley R."/>
            <person name="Salamov A.A."/>
            <person name="Brown D.W."/>
            <person name="Nagy L.G."/>
            <person name="Floudas D."/>
            <person name="Held B.W."/>
            <person name="Levasseur A."/>
            <person name="Lombard V."/>
            <person name="Morin E."/>
            <person name="Otillar R."/>
            <person name="Lindquist E.A."/>
            <person name="Sun H."/>
            <person name="LaButti K.M."/>
            <person name="Schmutz J."/>
            <person name="Jabbour D."/>
            <person name="Luo H."/>
            <person name="Baker S.E."/>
            <person name="Pisabarro A.G."/>
            <person name="Walton J.D."/>
            <person name="Blanchette R.A."/>
            <person name="Henrissat B."/>
            <person name="Martin F."/>
            <person name="Cullen D."/>
            <person name="Hibbett D.S."/>
            <person name="Grigoriev I.V."/>
        </authorList>
    </citation>
    <scope>NUCLEOTIDE SEQUENCE [LARGE SCALE GENOMIC DNA]</scope>
    <source>
        <strain evidence="9">CBS 339.88</strain>
    </source>
</reference>
<dbReference type="Proteomes" id="UP000027222">
    <property type="component" value="Unassembled WGS sequence"/>
</dbReference>
<dbReference type="CDD" id="cd08646">
    <property type="entry name" value="FMT_core_Met-tRNA-FMT_N"/>
    <property type="match status" value="1"/>
</dbReference>
<evidence type="ECO:0000256" key="4">
    <source>
        <dbReference type="ARBA" id="ARBA00022917"/>
    </source>
</evidence>
<feature type="domain" description="Formyl transferase N-terminal" evidence="6">
    <location>
        <begin position="100"/>
        <end position="200"/>
    </location>
</feature>
<gene>
    <name evidence="8" type="ORF">GALMADRAFT_246034</name>
</gene>
<dbReference type="HOGENOM" id="CLU_033347_0_3_1"/>
<dbReference type="OrthoDB" id="10268103at2759"/>
<evidence type="ECO:0000313" key="8">
    <source>
        <dbReference type="EMBL" id="KDR76914.1"/>
    </source>
</evidence>
<dbReference type="STRING" id="685588.A0A067TAK8"/>
<dbReference type="Pfam" id="PF00551">
    <property type="entry name" value="Formyl_trans_N"/>
    <property type="match status" value="1"/>
</dbReference>
<feature type="domain" description="Formyl transferase C-terminal" evidence="7">
    <location>
        <begin position="229"/>
        <end position="337"/>
    </location>
</feature>
<sequence>MGRDEFSCLVLQELYQAKDVWREIVIATQPDAHVGRRGSILSISPLKTLGEKLKIPVWTIPKVKREFKTWQLPPPFTLDGPSSSTPSQPSSYQPPPPTHLLVTASFGRILTSKMLSAFLPTRRLNIHPSMLPSYRGPAPIQHTILNNEQETGVCIIEMLKKSEGIDAGSIWARQTMALPKDVAFPELRDELAIAGGKLLVSLLREVLRGTAKSVSQPVSVNDPPRAPFITAKDALVDFPTMTADDIHRHFRAISHQKPLFTYAPDGKPLQLLSTCVVPPTVSVSPIPGALPGQTTLSKSKPNSMLLIRCAENTILGVSTVRPEGKAARAAGEYWRGLKAVKEHGLATEVALGQK</sequence>
<dbReference type="Gene3D" id="3.40.50.12230">
    <property type="match status" value="1"/>
</dbReference>
<dbReference type="InterPro" id="IPR041711">
    <property type="entry name" value="Met-tRNA-FMT_N"/>
</dbReference>
<evidence type="ECO:0000256" key="2">
    <source>
        <dbReference type="ARBA" id="ARBA00012261"/>
    </source>
</evidence>
<dbReference type="InterPro" id="IPR002376">
    <property type="entry name" value="Formyl_transf_N"/>
</dbReference>
<dbReference type="EMBL" id="KL142377">
    <property type="protein sequence ID" value="KDR76914.1"/>
    <property type="molecule type" value="Genomic_DNA"/>
</dbReference>
<dbReference type="InterPro" id="IPR011034">
    <property type="entry name" value="Formyl_transferase-like_C_sf"/>
</dbReference>
<evidence type="ECO:0000259" key="7">
    <source>
        <dbReference type="Pfam" id="PF02911"/>
    </source>
</evidence>
<keyword evidence="9" id="KW-1185">Reference proteome</keyword>
<evidence type="ECO:0000256" key="1">
    <source>
        <dbReference type="ARBA" id="ARBA00010699"/>
    </source>
</evidence>
<name>A0A067TAK8_GALM3</name>
<evidence type="ECO:0000259" key="6">
    <source>
        <dbReference type="Pfam" id="PF00551"/>
    </source>
</evidence>
<feature type="region of interest" description="Disordered" evidence="5">
    <location>
        <begin position="74"/>
        <end position="96"/>
    </location>
</feature>
<keyword evidence="4" id="KW-0648">Protein biosynthesis</keyword>
<protein>
    <recommendedName>
        <fullName evidence="2">methionyl-tRNA formyltransferase</fullName>
        <ecNumber evidence="2">2.1.2.9</ecNumber>
    </recommendedName>
</protein>
<dbReference type="EC" id="2.1.2.9" evidence="2"/>
<dbReference type="Pfam" id="PF02911">
    <property type="entry name" value="Formyl_trans_C"/>
    <property type="match status" value="1"/>
</dbReference>
<feature type="compositionally biased region" description="Low complexity" evidence="5">
    <location>
        <begin position="81"/>
        <end position="91"/>
    </location>
</feature>